<dbReference type="EMBL" id="QXFT01000929">
    <property type="protein sequence ID" value="KAE9333093.1"/>
    <property type="molecule type" value="Genomic_DNA"/>
</dbReference>
<reference evidence="1 2" key="1">
    <citation type="submission" date="2018-08" db="EMBL/GenBank/DDBJ databases">
        <title>Genomic investigation of the strawberry pathogen Phytophthora fragariae indicates pathogenicity is determined by transcriptional variation in three key races.</title>
        <authorList>
            <person name="Adams T.M."/>
            <person name="Armitage A.D."/>
            <person name="Sobczyk M.K."/>
            <person name="Bates H.J."/>
            <person name="Dunwell J.M."/>
            <person name="Nellist C.F."/>
            <person name="Harrison R.J."/>
        </authorList>
    </citation>
    <scope>NUCLEOTIDE SEQUENCE [LARGE SCALE GENOMIC DNA]</scope>
    <source>
        <strain evidence="1 2">SCRP333</strain>
    </source>
</reference>
<accession>A0A6A4F623</accession>
<comment type="caution">
    <text evidence="1">The sequence shown here is derived from an EMBL/GenBank/DDBJ whole genome shotgun (WGS) entry which is preliminary data.</text>
</comment>
<proteinExistence type="predicted"/>
<name>A0A6A4F623_9STRA</name>
<protein>
    <submittedName>
        <fullName evidence="1">Uncharacterized protein</fullName>
    </submittedName>
</protein>
<evidence type="ECO:0000313" key="1">
    <source>
        <dbReference type="EMBL" id="KAE9333093.1"/>
    </source>
</evidence>
<gene>
    <name evidence="1" type="ORF">PR003_g14190</name>
</gene>
<evidence type="ECO:0000313" key="2">
    <source>
        <dbReference type="Proteomes" id="UP000434957"/>
    </source>
</evidence>
<sequence length="43" mass="4770">MKIDDSVTALGAIDQDTRSENAQPPVVEMVVAAYKLQDYFRLA</sequence>
<dbReference type="Proteomes" id="UP000434957">
    <property type="component" value="Unassembled WGS sequence"/>
</dbReference>
<organism evidence="1 2">
    <name type="scientific">Phytophthora rubi</name>
    <dbReference type="NCBI Taxonomy" id="129364"/>
    <lineage>
        <taxon>Eukaryota</taxon>
        <taxon>Sar</taxon>
        <taxon>Stramenopiles</taxon>
        <taxon>Oomycota</taxon>
        <taxon>Peronosporomycetes</taxon>
        <taxon>Peronosporales</taxon>
        <taxon>Peronosporaceae</taxon>
        <taxon>Phytophthora</taxon>
    </lineage>
</organism>
<keyword evidence="2" id="KW-1185">Reference proteome</keyword>
<dbReference type="AlphaFoldDB" id="A0A6A4F623"/>